<sequence>MVCLLRNLPPTVLPPITSFDTLPSSSDLSEGAHIARIKYYKNILVSHSKDGQLADSDFITIWSDLEMAIHGLGNQQDVKDAADAKSKVLDYEAVKRLMNLDEIFYRRIELEAGNIQQNRKRLNDLAHELDGQRTKVLKLETTVDNIETERSSDWMTIKLRRWKTDEESFVETRGSNHVMDCIRSNKCVSVVGSSELARLVWFNTLH</sequence>
<organism evidence="2 3">
    <name type="scientific">Mytilus edulis</name>
    <name type="common">Blue mussel</name>
    <dbReference type="NCBI Taxonomy" id="6550"/>
    <lineage>
        <taxon>Eukaryota</taxon>
        <taxon>Metazoa</taxon>
        <taxon>Spiralia</taxon>
        <taxon>Lophotrochozoa</taxon>
        <taxon>Mollusca</taxon>
        <taxon>Bivalvia</taxon>
        <taxon>Autobranchia</taxon>
        <taxon>Pteriomorphia</taxon>
        <taxon>Mytilida</taxon>
        <taxon>Mytiloidea</taxon>
        <taxon>Mytilidae</taxon>
        <taxon>Mytilinae</taxon>
        <taxon>Mytilus</taxon>
    </lineage>
</organism>
<comment type="caution">
    <text evidence="2">The sequence shown here is derived from an EMBL/GenBank/DDBJ whole genome shotgun (WGS) entry which is preliminary data.</text>
</comment>
<keyword evidence="3" id="KW-1185">Reference proteome</keyword>
<dbReference type="OrthoDB" id="10008050at2759"/>
<evidence type="ECO:0000313" key="2">
    <source>
        <dbReference type="EMBL" id="CAG2221898.1"/>
    </source>
</evidence>
<evidence type="ECO:0000313" key="3">
    <source>
        <dbReference type="Proteomes" id="UP000683360"/>
    </source>
</evidence>
<protein>
    <recommendedName>
        <fullName evidence="1">DZIP3-like HEPN domain-containing protein</fullName>
    </recommendedName>
</protein>
<dbReference type="AlphaFoldDB" id="A0A8S3SV32"/>
<name>A0A8S3SV32_MYTED</name>
<evidence type="ECO:0000259" key="1">
    <source>
        <dbReference type="Pfam" id="PF18738"/>
    </source>
</evidence>
<dbReference type="EMBL" id="CAJPWZ010001706">
    <property type="protein sequence ID" value="CAG2221898.1"/>
    <property type="molecule type" value="Genomic_DNA"/>
</dbReference>
<dbReference type="Proteomes" id="UP000683360">
    <property type="component" value="Unassembled WGS sequence"/>
</dbReference>
<feature type="domain" description="DZIP3-like HEPN" evidence="1">
    <location>
        <begin position="2"/>
        <end position="94"/>
    </location>
</feature>
<dbReference type="Pfam" id="PF18738">
    <property type="entry name" value="HEPN_DZIP3"/>
    <property type="match status" value="1"/>
</dbReference>
<reference evidence="2" key="1">
    <citation type="submission" date="2021-03" db="EMBL/GenBank/DDBJ databases">
        <authorList>
            <person name="Bekaert M."/>
        </authorList>
    </citation>
    <scope>NUCLEOTIDE SEQUENCE</scope>
</reference>
<accession>A0A8S3SV32</accession>
<dbReference type="InterPro" id="IPR041249">
    <property type="entry name" value="HEPN_DZIP3"/>
</dbReference>
<proteinExistence type="predicted"/>
<gene>
    <name evidence="2" type="ORF">MEDL_35284</name>
</gene>